<dbReference type="SUPFAM" id="SSF81301">
    <property type="entry name" value="Nucleotidyltransferase"/>
    <property type="match status" value="1"/>
</dbReference>
<name>A0A917PSS4_9DEIO</name>
<dbReference type="EMBL" id="BMOE01000028">
    <property type="protein sequence ID" value="GGJ90106.1"/>
    <property type="molecule type" value="Genomic_DNA"/>
</dbReference>
<keyword evidence="3" id="KW-1185">Reference proteome</keyword>
<sequence>MRSGAGGAALPGASRDVLEACAAVQARYRVDTALVTQPEPNFLELYAAAKRSAGMFQGLVEAFGAQVGFVAQCRPGGVKSLDRIVEKYQGSDRNLPLDMLAGKVVVPTLLDLYRVALQVGDAFDVVGFRDRVRHPQSSGYRDLHFIVDVGGHYAELKVMHTFFDRVDLYEHRLYEIRRALELGAEVVTLGGPDVYPVLASVEPLVLDTLENTSRELFARAWQMVLGREAGEGPTVTYYLLGQVPVKMEERPGEGVSLVAYDPSRGGYVADARYYSDIKREDREPVSVITEAEFLRQVEHLRQSGQD</sequence>
<feature type="domain" description="RelA/SpoT" evidence="1">
    <location>
        <begin position="76"/>
        <end position="178"/>
    </location>
</feature>
<dbReference type="Proteomes" id="UP000635726">
    <property type="component" value="Unassembled WGS sequence"/>
</dbReference>
<dbReference type="GO" id="GO:0015969">
    <property type="term" value="P:guanosine tetraphosphate metabolic process"/>
    <property type="evidence" value="ECO:0007669"/>
    <property type="project" value="InterPro"/>
</dbReference>
<evidence type="ECO:0000313" key="3">
    <source>
        <dbReference type="Proteomes" id="UP000635726"/>
    </source>
</evidence>
<organism evidence="2 3">
    <name type="scientific">Deinococcus aquiradiocola</name>
    <dbReference type="NCBI Taxonomy" id="393059"/>
    <lineage>
        <taxon>Bacteria</taxon>
        <taxon>Thermotogati</taxon>
        <taxon>Deinococcota</taxon>
        <taxon>Deinococci</taxon>
        <taxon>Deinococcales</taxon>
        <taxon>Deinococcaceae</taxon>
        <taxon>Deinococcus</taxon>
    </lineage>
</organism>
<evidence type="ECO:0000313" key="2">
    <source>
        <dbReference type="EMBL" id="GGJ90106.1"/>
    </source>
</evidence>
<reference evidence="2" key="1">
    <citation type="journal article" date="2014" name="Int. J. Syst. Evol. Microbiol.">
        <title>Complete genome sequence of Corynebacterium casei LMG S-19264T (=DSM 44701T), isolated from a smear-ripened cheese.</title>
        <authorList>
            <consortium name="US DOE Joint Genome Institute (JGI-PGF)"/>
            <person name="Walter F."/>
            <person name="Albersmeier A."/>
            <person name="Kalinowski J."/>
            <person name="Ruckert C."/>
        </authorList>
    </citation>
    <scope>NUCLEOTIDE SEQUENCE</scope>
    <source>
        <strain evidence="2">JCM 14371</strain>
    </source>
</reference>
<dbReference type="AlphaFoldDB" id="A0A917PSS4"/>
<dbReference type="InterPro" id="IPR043519">
    <property type="entry name" value="NT_sf"/>
</dbReference>
<accession>A0A917PSS4</accession>
<comment type="caution">
    <text evidence="2">The sequence shown here is derived from an EMBL/GenBank/DDBJ whole genome shotgun (WGS) entry which is preliminary data.</text>
</comment>
<protein>
    <recommendedName>
        <fullName evidence="1">RelA/SpoT domain-containing protein</fullName>
    </recommendedName>
</protein>
<proteinExistence type="predicted"/>
<evidence type="ECO:0000259" key="1">
    <source>
        <dbReference type="SMART" id="SM00954"/>
    </source>
</evidence>
<dbReference type="InterPro" id="IPR007685">
    <property type="entry name" value="RelA_SpoT"/>
</dbReference>
<dbReference type="Gene3D" id="3.30.460.10">
    <property type="entry name" value="Beta Polymerase, domain 2"/>
    <property type="match status" value="1"/>
</dbReference>
<dbReference type="SMART" id="SM00954">
    <property type="entry name" value="RelA_SpoT"/>
    <property type="match status" value="1"/>
</dbReference>
<dbReference type="CDD" id="cd05399">
    <property type="entry name" value="NT_Rel-Spo_like"/>
    <property type="match status" value="1"/>
</dbReference>
<reference evidence="2" key="2">
    <citation type="submission" date="2020-09" db="EMBL/GenBank/DDBJ databases">
        <authorList>
            <person name="Sun Q."/>
            <person name="Ohkuma M."/>
        </authorList>
    </citation>
    <scope>NUCLEOTIDE SEQUENCE</scope>
    <source>
        <strain evidence="2">JCM 14371</strain>
    </source>
</reference>
<gene>
    <name evidence="2" type="ORF">GCM10008939_37560</name>
</gene>